<comment type="caution">
    <text evidence="4">The sequence shown here is derived from an EMBL/GenBank/DDBJ whole genome shotgun (WGS) entry which is preliminary data.</text>
</comment>
<dbReference type="SUPFAM" id="SSF52042">
    <property type="entry name" value="Ribosomal protein L32e"/>
    <property type="match status" value="1"/>
</dbReference>
<proteinExistence type="inferred from homology"/>
<accession>A0ABQ7JDN8</accession>
<gene>
    <name evidence="4" type="primary">RPL32</name>
    <name evidence="4" type="ORF">IE077_004202</name>
</gene>
<dbReference type="Pfam" id="PF01655">
    <property type="entry name" value="Ribosomal_L32e"/>
    <property type="match status" value="1"/>
</dbReference>
<dbReference type="InterPro" id="IPR036351">
    <property type="entry name" value="Ribosomal_eL32_sf"/>
</dbReference>
<sequence length="106" mass="12410">MHVRAWRKPKGIDCRVRRKFKGTNLMPSIGYGSNRKTRHMLPNGFYKFLVHSVSDLQMLLMQNTKFAAEIAHNVSARKRTEIINRADRLNIMVLNKRSRLTAQENE</sequence>
<protein>
    <submittedName>
        <fullName evidence="4">Ribosomal protein RPL32</fullName>
    </submittedName>
</protein>
<keyword evidence="5" id="KW-1185">Reference proteome</keyword>
<dbReference type="GO" id="GO:0000502">
    <property type="term" value="C:proteasome complex"/>
    <property type="evidence" value="ECO:0007669"/>
    <property type="project" value="UniProtKB-KW"/>
</dbReference>
<evidence type="ECO:0000313" key="5">
    <source>
        <dbReference type="Proteomes" id="UP000823046"/>
    </source>
</evidence>
<dbReference type="GO" id="GO:0005840">
    <property type="term" value="C:ribosome"/>
    <property type="evidence" value="ECO:0007669"/>
    <property type="project" value="UniProtKB-KW"/>
</dbReference>
<dbReference type="PANTHER" id="PTHR23413:SF1">
    <property type="entry name" value="RIBOSOMAL PROTEIN L32"/>
    <property type="match status" value="1"/>
</dbReference>
<dbReference type="SMART" id="SM01393">
    <property type="entry name" value="Ribosomal_L32e"/>
    <property type="match status" value="1"/>
</dbReference>
<comment type="similarity">
    <text evidence="1">Belongs to the eukaryotic ribosomal protein eL32 family.</text>
</comment>
<evidence type="ECO:0000313" key="4">
    <source>
        <dbReference type="EMBL" id="KAF8822114.1"/>
    </source>
</evidence>
<dbReference type="EMBL" id="JADAQX010000084">
    <property type="protein sequence ID" value="KAF8822114.1"/>
    <property type="molecule type" value="Genomic_DNA"/>
</dbReference>
<dbReference type="InterPro" id="IPR001515">
    <property type="entry name" value="Ribosomal_eL32"/>
</dbReference>
<evidence type="ECO:0000256" key="2">
    <source>
        <dbReference type="ARBA" id="ARBA00022980"/>
    </source>
</evidence>
<dbReference type="CDD" id="cd00513">
    <property type="entry name" value="Ribosomal_L32_L32e"/>
    <property type="match status" value="1"/>
</dbReference>
<name>A0ABQ7JDN8_9APIC</name>
<dbReference type="Proteomes" id="UP000823046">
    <property type="component" value="Unassembled WGS sequence"/>
</dbReference>
<keyword evidence="4" id="KW-0647">Proteasome</keyword>
<organism evidence="4 5">
    <name type="scientific">Cardiosporidium cionae</name>
    <dbReference type="NCBI Taxonomy" id="476202"/>
    <lineage>
        <taxon>Eukaryota</taxon>
        <taxon>Sar</taxon>
        <taxon>Alveolata</taxon>
        <taxon>Apicomplexa</taxon>
        <taxon>Aconoidasida</taxon>
        <taxon>Nephromycida</taxon>
        <taxon>Cardiosporidium</taxon>
    </lineage>
</organism>
<evidence type="ECO:0000256" key="1">
    <source>
        <dbReference type="ARBA" id="ARBA00008431"/>
    </source>
</evidence>
<reference evidence="4 5" key="1">
    <citation type="journal article" date="2020" name="bioRxiv">
        <title>Metabolic contributions of an alphaproteobacterial endosymbiont in the apicomplexan Cardiosporidium cionae.</title>
        <authorList>
            <person name="Hunter E.S."/>
            <person name="Paight C.J."/>
            <person name="Lane C.E."/>
        </authorList>
    </citation>
    <scope>NUCLEOTIDE SEQUENCE [LARGE SCALE GENOMIC DNA]</scope>
    <source>
        <strain evidence="4">ESH_2018</strain>
    </source>
</reference>
<keyword evidence="2 4" id="KW-0689">Ribosomal protein</keyword>
<keyword evidence="3" id="KW-0687">Ribonucleoprotein</keyword>
<evidence type="ECO:0000256" key="3">
    <source>
        <dbReference type="ARBA" id="ARBA00023274"/>
    </source>
</evidence>
<dbReference type="PANTHER" id="PTHR23413">
    <property type="entry name" value="60S RIBOSOMAL PROTEIN L32 AND DNA-DIRECTED RNA POLYMERASE II, SUBUNIT N"/>
    <property type="match status" value="1"/>
</dbReference>